<comment type="caution">
    <text evidence="1">The sequence shown here is derived from an EMBL/GenBank/DDBJ whole genome shotgun (WGS) entry which is preliminary data.</text>
</comment>
<evidence type="ECO:0000313" key="1">
    <source>
        <dbReference type="EMBL" id="CAI6338207.1"/>
    </source>
</evidence>
<accession>A0A9W4UP34</accession>
<keyword evidence="2" id="KW-1185">Reference proteome</keyword>
<evidence type="ECO:0000313" key="2">
    <source>
        <dbReference type="Proteomes" id="UP001152607"/>
    </source>
</evidence>
<gene>
    <name evidence="1" type="ORF">PDIGIT_LOCUS11334</name>
</gene>
<sequence>MLEKTSIHHFMIHHLPNIGRSRNRPQHEPCNPHSKQLCPQLQLDHWWQYTPHPLTNISRRPIVQHSEHVYSNIPNVSYSVFAETHTLANPLSPTLLITHPLKEALLYHATRQQAQAPGRRTARRSGPRAIIENPHGVIKLRTRVRHAFRAGHEPPMNNPRESRMRILQSHADWTGQSSIRYSFFFSRL</sequence>
<proteinExistence type="predicted"/>
<dbReference type="AlphaFoldDB" id="A0A9W4UP34"/>
<protein>
    <submittedName>
        <fullName evidence="1">Uncharacterized protein</fullName>
    </submittedName>
</protein>
<dbReference type="EMBL" id="CAOQHR010000008">
    <property type="protein sequence ID" value="CAI6338207.1"/>
    <property type="molecule type" value="Genomic_DNA"/>
</dbReference>
<organism evidence="1 2">
    <name type="scientific">Periconia digitata</name>
    <dbReference type="NCBI Taxonomy" id="1303443"/>
    <lineage>
        <taxon>Eukaryota</taxon>
        <taxon>Fungi</taxon>
        <taxon>Dikarya</taxon>
        <taxon>Ascomycota</taxon>
        <taxon>Pezizomycotina</taxon>
        <taxon>Dothideomycetes</taxon>
        <taxon>Pleosporomycetidae</taxon>
        <taxon>Pleosporales</taxon>
        <taxon>Massarineae</taxon>
        <taxon>Periconiaceae</taxon>
        <taxon>Periconia</taxon>
    </lineage>
</organism>
<dbReference type="Proteomes" id="UP001152607">
    <property type="component" value="Unassembled WGS sequence"/>
</dbReference>
<name>A0A9W4UP34_9PLEO</name>
<reference evidence="1" key="1">
    <citation type="submission" date="2023-01" db="EMBL/GenBank/DDBJ databases">
        <authorList>
            <person name="Van Ghelder C."/>
            <person name="Rancurel C."/>
        </authorList>
    </citation>
    <scope>NUCLEOTIDE SEQUENCE</scope>
    <source>
        <strain evidence="1">CNCM I-4278</strain>
    </source>
</reference>